<dbReference type="SUPFAM" id="SSF109998">
    <property type="entry name" value="Triger factor/SurA peptide-binding domain-like"/>
    <property type="match status" value="1"/>
</dbReference>
<accession>A0ABS7YKM0</accession>
<dbReference type="RefSeq" id="WP_225250322.1">
    <property type="nucleotide sequence ID" value="NZ_JAIWIU010000053.1"/>
</dbReference>
<name>A0ABS7YKM0_9VIBR</name>
<dbReference type="InterPro" id="IPR052029">
    <property type="entry name" value="PpiD_chaperone"/>
</dbReference>
<keyword evidence="3" id="KW-0997">Cell inner membrane</keyword>
<evidence type="ECO:0000256" key="2">
    <source>
        <dbReference type="ARBA" id="ARBA00022475"/>
    </source>
</evidence>
<dbReference type="PROSITE" id="PS01096">
    <property type="entry name" value="PPIC_PPIASE_1"/>
    <property type="match status" value="1"/>
</dbReference>
<comment type="subcellular location">
    <subcellularLocation>
        <location evidence="1">Cell inner membrane</location>
        <topology evidence="1">Single-pass type II membrane protein</topology>
        <orientation evidence="1">Periplasmic side</orientation>
    </subcellularLocation>
</comment>
<evidence type="ECO:0000256" key="7">
    <source>
        <dbReference type="ARBA" id="ARBA00023186"/>
    </source>
</evidence>
<comment type="similarity">
    <text evidence="8">Belongs to the PpiD chaperone family.</text>
</comment>
<dbReference type="EMBL" id="JAIWIU010000053">
    <property type="protein sequence ID" value="MCA2016223.1"/>
    <property type="molecule type" value="Genomic_DNA"/>
</dbReference>
<dbReference type="InterPro" id="IPR023058">
    <property type="entry name" value="PPIase_PpiC_CS"/>
</dbReference>
<dbReference type="GO" id="GO:0003755">
    <property type="term" value="F:peptidyl-prolyl cis-trans isomerase activity"/>
    <property type="evidence" value="ECO:0007669"/>
    <property type="project" value="UniProtKB-EC"/>
</dbReference>
<keyword evidence="2" id="KW-1003">Cell membrane</keyword>
<dbReference type="Gene3D" id="1.10.4030.10">
    <property type="entry name" value="Porin chaperone SurA, peptide-binding domain"/>
    <property type="match status" value="1"/>
</dbReference>
<evidence type="ECO:0000256" key="11">
    <source>
        <dbReference type="PROSITE-ProRule" id="PRU00278"/>
    </source>
</evidence>
<dbReference type="NCBIfam" id="NF008054">
    <property type="entry name" value="PRK10788.1"/>
    <property type="match status" value="1"/>
</dbReference>
<evidence type="ECO:0000259" key="13">
    <source>
        <dbReference type="PROSITE" id="PS50198"/>
    </source>
</evidence>
<dbReference type="InterPro" id="IPR000297">
    <property type="entry name" value="PPIase_PpiC"/>
</dbReference>
<evidence type="ECO:0000256" key="12">
    <source>
        <dbReference type="SAM" id="Phobius"/>
    </source>
</evidence>
<evidence type="ECO:0000256" key="6">
    <source>
        <dbReference type="ARBA" id="ARBA00023136"/>
    </source>
</evidence>
<keyword evidence="6 12" id="KW-0472">Membrane</keyword>
<dbReference type="InterPro" id="IPR046357">
    <property type="entry name" value="PPIase_dom_sf"/>
</dbReference>
<dbReference type="PROSITE" id="PS50198">
    <property type="entry name" value="PPIC_PPIASE_2"/>
    <property type="match status" value="1"/>
</dbReference>
<keyword evidence="11" id="KW-0697">Rotamase</keyword>
<dbReference type="Pfam" id="PF13145">
    <property type="entry name" value="Rotamase_2"/>
    <property type="match status" value="1"/>
</dbReference>
<evidence type="ECO:0000256" key="10">
    <source>
        <dbReference type="ARBA" id="ARBA00042775"/>
    </source>
</evidence>
<sequence>MMDRLREGANSIAIKVILGLIILSFVFAGIGSYLVSGSNNAAAKVGDSKISRTEFEQEYQNERNRMQSQLGDYFSNLLGDPAYVASFRKSVLDRMINNLLVEQQAEQLGLRVSDAQVREQLLAIPAFQKDGKFDQELYQSALRRVGFTPDSFAEYLRQDLVRNQLTSALQGSAFSLKGEVAQQAALINQTRDVRTITLKTVDFAKTVQLSDDEINQYYKEHPEAYTRPEQAKISYVELSAQALQSQIKVTDQEVQQYYKEHQDKYSTAEQRKVSHILIKDDEKKAEEVLSELKGGADFAALAKKDSQDVGSANEGGSLGWIEHDTMDPEFEKAAFALTKAGELSGVVKSAFGYHIIKLDEVKPGKVKPLKEVAAQIRTELVSQKAIDQFYDLQSKLEKVAFESPDSLDEAAKTIGAKVVTTDFVSAQDAPKLLQNADVQKALETPEVKEDGLNSEVVEVAPEHVVVVRVEESRPEQVLPLAQVKEQVVKQLTDVKAKDTAASLGDKLVAALAKGDDSVLKANKLKFGDVETIDRNSPLAEAVFAMPKPEADKATYSRSSDAEQNVVVVKLEKVATNNDGKYQQQIGQQLTQISVQQDMAGILAILRANTDIEYYVK</sequence>
<comment type="caution">
    <text evidence="14">The sequence shown here is derived from an EMBL/GenBank/DDBJ whole genome shotgun (WGS) entry which is preliminary data.</text>
</comment>
<keyword evidence="15" id="KW-1185">Reference proteome</keyword>
<evidence type="ECO:0000256" key="5">
    <source>
        <dbReference type="ARBA" id="ARBA00022989"/>
    </source>
</evidence>
<evidence type="ECO:0000256" key="9">
    <source>
        <dbReference type="ARBA" id="ARBA00040743"/>
    </source>
</evidence>
<reference evidence="15" key="1">
    <citation type="submission" date="2023-07" db="EMBL/GenBank/DDBJ databases">
        <title>Molecular identification of indigenous halophilic bacteria isolated from red sea cost, biodegradation of synthetic dyes and assessment of degraded metabolite toxicity.</title>
        <authorList>
            <person name="Chaieb K."/>
            <person name="Altayb H.N."/>
        </authorList>
    </citation>
    <scope>NUCLEOTIDE SEQUENCE [LARGE SCALE GENOMIC DNA]</scope>
    <source>
        <strain evidence="15">K20</strain>
    </source>
</reference>
<evidence type="ECO:0000256" key="4">
    <source>
        <dbReference type="ARBA" id="ARBA00022692"/>
    </source>
</evidence>
<feature type="domain" description="PpiC" evidence="13">
    <location>
        <begin position="268"/>
        <end position="360"/>
    </location>
</feature>
<keyword evidence="5 12" id="KW-1133">Transmembrane helix</keyword>
<dbReference type="SUPFAM" id="SSF54534">
    <property type="entry name" value="FKBP-like"/>
    <property type="match status" value="1"/>
</dbReference>
<evidence type="ECO:0000256" key="8">
    <source>
        <dbReference type="ARBA" id="ARBA00038408"/>
    </source>
</evidence>
<evidence type="ECO:0000256" key="1">
    <source>
        <dbReference type="ARBA" id="ARBA00004382"/>
    </source>
</evidence>
<keyword evidence="11 14" id="KW-0413">Isomerase</keyword>
<keyword evidence="7" id="KW-0143">Chaperone</keyword>
<dbReference type="Proteomes" id="UP001199044">
    <property type="component" value="Unassembled WGS sequence"/>
</dbReference>
<protein>
    <recommendedName>
        <fullName evidence="9">Periplasmic chaperone PpiD</fullName>
    </recommendedName>
    <alternativeName>
        <fullName evidence="10">Periplasmic folding chaperone</fullName>
    </alternativeName>
</protein>
<evidence type="ECO:0000256" key="3">
    <source>
        <dbReference type="ARBA" id="ARBA00022519"/>
    </source>
</evidence>
<dbReference type="Gene3D" id="3.10.50.40">
    <property type="match status" value="1"/>
</dbReference>
<gene>
    <name evidence="14" type="primary">ppiD</name>
    <name evidence="14" type="ORF">LDJ79_08890</name>
</gene>
<dbReference type="InterPro" id="IPR027304">
    <property type="entry name" value="Trigger_fact/SurA_dom_sf"/>
</dbReference>
<proteinExistence type="inferred from homology"/>
<evidence type="ECO:0000313" key="14">
    <source>
        <dbReference type="EMBL" id="MCA2016223.1"/>
    </source>
</evidence>
<evidence type="ECO:0000313" key="15">
    <source>
        <dbReference type="Proteomes" id="UP001199044"/>
    </source>
</evidence>
<organism evidence="14 15">
    <name type="scientific">Vibrio tritonius</name>
    <dbReference type="NCBI Taxonomy" id="1435069"/>
    <lineage>
        <taxon>Bacteria</taxon>
        <taxon>Pseudomonadati</taxon>
        <taxon>Pseudomonadota</taxon>
        <taxon>Gammaproteobacteria</taxon>
        <taxon>Vibrionales</taxon>
        <taxon>Vibrionaceae</taxon>
        <taxon>Vibrio</taxon>
    </lineage>
</organism>
<keyword evidence="4 12" id="KW-0812">Transmembrane</keyword>
<dbReference type="Pfam" id="PF13624">
    <property type="entry name" value="SurA_N_3"/>
    <property type="match status" value="1"/>
</dbReference>
<feature type="transmembrane region" description="Helical" evidence="12">
    <location>
        <begin position="12"/>
        <end position="35"/>
    </location>
</feature>
<dbReference type="PANTHER" id="PTHR47529">
    <property type="entry name" value="PEPTIDYL-PROLYL CIS-TRANS ISOMERASE D"/>
    <property type="match status" value="1"/>
</dbReference>
<dbReference type="PANTHER" id="PTHR47529:SF1">
    <property type="entry name" value="PERIPLASMIC CHAPERONE PPID"/>
    <property type="match status" value="1"/>
</dbReference>